<evidence type="ECO:0000256" key="1">
    <source>
        <dbReference type="ARBA" id="ARBA00004308"/>
    </source>
</evidence>
<sequence>MAGIADEEGSDSMADQIATIDQSVDAPFVLRLLRLLPGFTFQEPNALNSSERRRAFASSWTAEDGAASFAEQFKYTIATSSLLTPTLSISMYGTDSDPLPMARHTLPTLNTPESSRETITLSYQRKPFVLLGSCCISLMAFAFIFKNYTQAWMRSPLLLFVIVIAIVESIRLLMLKKIDRFVLEYLIGPYSMECRLSRSPNSFSPRYLATGVPVPAWVADERVRIQTQVLHRATSLVKAAHTMDKSINSALKAIQEVEIVSRGLSLSTPLPPISRLEAEAFSEDEDCTYDASNGTPTRHSRGAKYSQRLTPLRKALSEHVEQVAFHCTTIQRRLAPLVKAEELEQSLKLATPQANGSPVRKAKKRPISIGSATRSFALAGSLASSPTKIQVHTPSSSVRHTPLGTPPSSEPTDLPSKFRSLESPFSPREEAKEALRNAYPPRFDRLAIMQLRTRFEHMHSTRIVMLYHLLALDFSLQVTQETQFSLRQYWDETVLDVLKQLTTLFNETATQMQQQLRTAVGLSQDSITKSASLHHHLGLADRITEMGRMLRTIQCKLLVCSEELSLPSVNLHGPLEEFSPSSEPIESTFTSIRNDLLSFSSEWEAGLHIFQSTSSSDHHGYPQFDLNESQMQHETDTKKTEDDFELVPFYELMENESCFSPGRNDILGQALLDSTSANSLPRAGQEEIFEGETQLPVVSKLSRDERIQHMRKQRQQQQQQKTARPNPLTMVTELKGVLAHRKIPLS</sequence>
<evidence type="ECO:0000259" key="7">
    <source>
        <dbReference type="Pfam" id="PF12632"/>
    </source>
</evidence>
<name>A0AAF0JDZ2_9BASI</name>
<protein>
    <recommendedName>
        <fullName evidence="7">Myosin-binding domain-containing protein</fullName>
    </recommendedName>
</protein>
<evidence type="ECO:0000256" key="3">
    <source>
        <dbReference type="ARBA" id="ARBA00022989"/>
    </source>
</evidence>
<evidence type="ECO:0000256" key="2">
    <source>
        <dbReference type="ARBA" id="ARBA00022692"/>
    </source>
</evidence>
<evidence type="ECO:0000256" key="6">
    <source>
        <dbReference type="SAM" id="Phobius"/>
    </source>
</evidence>
<keyword evidence="2 6" id="KW-0812">Transmembrane</keyword>
<keyword evidence="3 6" id="KW-1133">Transmembrane helix</keyword>
<keyword evidence="9" id="KW-1185">Reference proteome</keyword>
<dbReference type="GO" id="GO:0017022">
    <property type="term" value="F:myosin binding"/>
    <property type="evidence" value="ECO:0007669"/>
    <property type="project" value="InterPro"/>
</dbReference>
<reference evidence="8" key="1">
    <citation type="submission" date="2023-02" db="EMBL/GenBank/DDBJ databases">
        <title>Mating type loci evolution in Malassezia.</title>
        <authorList>
            <person name="Coelho M.A."/>
        </authorList>
    </citation>
    <scope>NUCLEOTIDE SEQUENCE</scope>
    <source>
        <strain evidence="8">CBS 14136</strain>
    </source>
</reference>
<dbReference type="Pfam" id="PF12632">
    <property type="entry name" value="Vezatin"/>
    <property type="match status" value="1"/>
</dbReference>
<keyword evidence="4 6" id="KW-0472">Membrane</keyword>
<dbReference type="EMBL" id="CP118376">
    <property type="protein sequence ID" value="WFD43153.1"/>
    <property type="molecule type" value="Genomic_DNA"/>
</dbReference>
<feature type="transmembrane region" description="Helical" evidence="6">
    <location>
        <begin position="157"/>
        <end position="174"/>
    </location>
</feature>
<dbReference type="AlphaFoldDB" id="A0AAF0JDZ2"/>
<proteinExistence type="predicted"/>
<feature type="domain" description="Myosin-binding" evidence="7">
    <location>
        <begin position="225"/>
        <end position="279"/>
    </location>
</feature>
<feature type="compositionally biased region" description="Polar residues" evidence="5">
    <location>
        <begin position="387"/>
        <end position="399"/>
    </location>
</feature>
<organism evidence="8 9">
    <name type="scientific">Malassezia psittaci</name>
    <dbReference type="NCBI Taxonomy" id="1821823"/>
    <lineage>
        <taxon>Eukaryota</taxon>
        <taxon>Fungi</taxon>
        <taxon>Dikarya</taxon>
        <taxon>Basidiomycota</taxon>
        <taxon>Ustilaginomycotina</taxon>
        <taxon>Malasseziomycetes</taxon>
        <taxon>Malasseziales</taxon>
        <taxon>Malasseziaceae</taxon>
        <taxon>Malassezia</taxon>
    </lineage>
</organism>
<evidence type="ECO:0000256" key="4">
    <source>
        <dbReference type="ARBA" id="ARBA00023136"/>
    </source>
</evidence>
<evidence type="ECO:0000313" key="9">
    <source>
        <dbReference type="Proteomes" id="UP001214628"/>
    </source>
</evidence>
<accession>A0AAF0JDZ2</accession>
<dbReference type="Proteomes" id="UP001214628">
    <property type="component" value="Chromosome 2"/>
</dbReference>
<feature type="transmembrane region" description="Helical" evidence="6">
    <location>
        <begin position="128"/>
        <end position="145"/>
    </location>
</feature>
<comment type="subcellular location">
    <subcellularLocation>
        <location evidence="1">Endomembrane system</location>
    </subcellularLocation>
</comment>
<evidence type="ECO:0000313" key="8">
    <source>
        <dbReference type="EMBL" id="WFD43153.1"/>
    </source>
</evidence>
<dbReference type="GO" id="GO:0012505">
    <property type="term" value="C:endomembrane system"/>
    <property type="evidence" value="ECO:0007669"/>
    <property type="project" value="UniProtKB-SubCell"/>
</dbReference>
<dbReference type="InterPro" id="IPR026859">
    <property type="entry name" value="Myosin-bd"/>
</dbReference>
<evidence type="ECO:0000256" key="5">
    <source>
        <dbReference type="SAM" id="MobiDB-lite"/>
    </source>
</evidence>
<gene>
    <name evidence="8" type="ORF">MPSI1_001806</name>
</gene>
<feature type="region of interest" description="Disordered" evidence="5">
    <location>
        <begin position="387"/>
        <end position="433"/>
    </location>
</feature>